<dbReference type="InterPro" id="IPR006680">
    <property type="entry name" value="Amidohydro-rel"/>
</dbReference>
<feature type="compositionally biased region" description="Polar residues" evidence="1">
    <location>
        <begin position="12"/>
        <end position="25"/>
    </location>
</feature>
<evidence type="ECO:0000313" key="3">
    <source>
        <dbReference type="EMBL" id="QET04718.1"/>
    </source>
</evidence>
<dbReference type="PANTHER" id="PTHR35563:SF2">
    <property type="entry name" value="BARREL METAL-DEPENDENT HYDROLASE, PUTATIVE (AFU_ORTHOLOGUE AFUA_1G16240)-RELATED"/>
    <property type="match status" value="1"/>
</dbReference>
<dbReference type="Pfam" id="PF04909">
    <property type="entry name" value="Amidohydro_2"/>
    <property type="match status" value="1"/>
</dbReference>
<sequence length="295" mass="32187">MPESRGTPVLQVPSSGAQTLPGSTTPANACDAHLHIYDSRFQAVAPTVEQATTEDYRRVQALLCTRRAVIVQPRTYGTDNSATLDAIARLGAASTRGIAVLHPDVTDDALERLHAGGIRGVRFSLYTQANAAVGFDMVETLAHRIAGLGWHLQLHWTADQFAAHRDLLLRLPTPIVFDHLARLPLPGGTDHPAFALVSELLARGNGWLKLSGAYLDSIVGEAGRYADIAPIAKAWVRTAPERLVWGSDWPHFTEPDRKPDDALLFDLLTDWAGDDTVRHRILVDNPARLYGFGSE</sequence>
<feature type="region of interest" description="Disordered" evidence="1">
    <location>
        <begin position="1"/>
        <end position="25"/>
    </location>
</feature>
<name>A0A5P2HAE3_9BURK</name>
<keyword evidence="3" id="KW-0378">Hydrolase</keyword>
<accession>A0A5P2HAE3</accession>
<dbReference type="GO" id="GO:0016787">
    <property type="term" value="F:hydrolase activity"/>
    <property type="evidence" value="ECO:0007669"/>
    <property type="project" value="UniProtKB-KW"/>
</dbReference>
<dbReference type="Proteomes" id="UP000322822">
    <property type="component" value="Chromosome 2"/>
</dbReference>
<dbReference type="InterPro" id="IPR052358">
    <property type="entry name" value="Aro_Compnd_Degr_Hydrolases"/>
</dbReference>
<dbReference type="PANTHER" id="PTHR35563">
    <property type="entry name" value="BARREL METAL-DEPENDENT HYDROLASE, PUTATIVE (AFU_ORTHOLOGUE AFUA_1G16240)-RELATED"/>
    <property type="match status" value="1"/>
</dbReference>
<proteinExistence type="predicted"/>
<dbReference type="InterPro" id="IPR032466">
    <property type="entry name" value="Metal_Hydrolase"/>
</dbReference>
<organism evidence="3 4">
    <name type="scientific">Cupriavidus pauculus</name>
    <dbReference type="NCBI Taxonomy" id="82633"/>
    <lineage>
        <taxon>Bacteria</taxon>
        <taxon>Pseudomonadati</taxon>
        <taxon>Pseudomonadota</taxon>
        <taxon>Betaproteobacteria</taxon>
        <taxon>Burkholderiales</taxon>
        <taxon>Burkholderiaceae</taxon>
        <taxon>Cupriavidus</taxon>
    </lineage>
</organism>
<dbReference type="Gene3D" id="3.20.20.140">
    <property type="entry name" value="Metal-dependent hydrolases"/>
    <property type="match status" value="1"/>
</dbReference>
<dbReference type="OrthoDB" id="9787654at2"/>
<reference evidence="3 4" key="1">
    <citation type="submission" date="2019-09" db="EMBL/GenBank/DDBJ databases">
        <title>FDA dAtabase for Regulatory Grade micrObial Sequences (FDA-ARGOS): Supporting development and validation of Infectious Disease Dx tests.</title>
        <authorList>
            <person name="Sciortino C."/>
            <person name="Tallon L."/>
            <person name="Sadzewicz L."/>
            <person name="Vavikolanu K."/>
            <person name="Mehta A."/>
            <person name="Aluvathingal J."/>
            <person name="Nadendla S."/>
            <person name="Nandy P."/>
            <person name="Geyer C."/>
            <person name="Yan Y."/>
            <person name="Sichtig H."/>
        </authorList>
    </citation>
    <scope>NUCLEOTIDE SEQUENCE [LARGE SCALE GENOMIC DNA]</scope>
    <source>
        <strain evidence="3 4">FDAARGOS_664</strain>
    </source>
</reference>
<feature type="domain" description="Amidohydrolase-related" evidence="2">
    <location>
        <begin position="30"/>
        <end position="292"/>
    </location>
</feature>
<evidence type="ECO:0000259" key="2">
    <source>
        <dbReference type="Pfam" id="PF04909"/>
    </source>
</evidence>
<evidence type="ECO:0000313" key="4">
    <source>
        <dbReference type="Proteomes" id="UP000322822"/>
    </source>
</evidence>
<evidence type="ECO:0000256" key="1">
    <source>
        <dbReference type="SAM" id="MobiDB-lite"/>
    </source>
</evidence>
<gene>
    <name evidence="3" type="ORF">FOB72_21725</name>
</gene>
<protein>
    <submittedName>
        <fullName evidence="3">Amidohydrolase family protein</fullName>
    </submittedName>
</protein>
<dbReference type="EMBL" id="CP044067">
    <property type="protein sequence ID" value="QET04718.1"/>
    <property type="molecule type" value="Genomic_DNA"/>
</dbReference>
<dbReference type="AlphaFoldDB" id="A0A5P2HAE3"/>
<dbReference type="RefSeq" id="WP_150374779.1">
    <property type="nucleotide sequence ID" value="NZ_CP044067.1"/>
</dbReference>
<dbReference type="SUPFAM" id="SSF51556">
    <property type="entry name" value="Metallo-dependent hydrolases"/>
    <property type="match status" value="1"/>
</dbReference>